<feature type="binding site" evidence="8">
    <location>
        <position position="116"/>
    </location>
    <ligand>
        <name>L-glutamine</name>
        <dbReference type="ChEBI" id="CHEBI:58359"/>
    </ligand>
</feature>
<accession>A0A4Y7T4C1</accession>
<dbReference type="InterPro" id="IPR029062">
    <property type="entry name" value="Class_I_gatase-like"/>
</dbReference>
<dbReference type="SUPFAM" id="SSF52317">
    <property type="entry name" value="Class I glutamine amidotransferase-like"/>
    <property type="match status" value="1"/>
</dbReference>
<feature type="binding site" evidence="8">
    <location>
        <begin position="147"/>
        <end position="148"/>
    </location>
    <ligand>
        <name>L-glutamine</name>
        <dbReference type="ChEBI" id="CHEBI:58359"/>
    </ligand>
</feature>
<dbReference type="PANTHER" id="PTHR31559">
    <property type="entry name" value="PYRIDOXAL 5'-PHOSPHATE SYNTHASE SUBUNIT SNO"/>
    <property type="match status" value="1"/>
</dbReference>
<dbReference type="Pfam" id="PF01174">
    <property type="entry name" value="SNO"/>
    <property type="match status" value="1"/>
</dbReference>
<comment type="caution">
    <text evidence="9">The sequence shown here is derived from an EMBL/GenBank/DDBJ whole genome shotgun (WGS) entry which is preliminary data.</text>
</comment>
<evidence type="ECO:0000256" key="7">
    <source>
        <dbReference type="PIRSR" id="PIRSR005639-1"/>
    </source>
</evidence>
<feature type="active site" description="Charge relay system" evidence="7">
    <location>
        <position position="205"/>
    </location>
</feature>
<dbReference type="OrthoDB" id="2039at2759"/>
<dbReference type="STRING" id="71717.A0A4Y7T4C1"/>
<dbReference type="GO" id="GO:0004359">
    <property type="term" value="F:glutaminase activity"/>
    <property type="evidence" value="ECO:0007669"/>
    <property type="project" value="UniProtKB-EC"/>
</dbReference>
<evidence type="ECO:0000256" key="8">
    <source>
        <dbReference type="PIRSR" id="PIRSR005639-2"/>
    </source>
</evidence>
<dbReference type="Gene3D" id="3.40.50.880">
    <property type="match status" value="1"/>
</dbReference>
<keyword evidence="9" id="KW-0808">Transferase</keyword>
<dbReference type="CDD" id="cd01749">
    <property type="entry name" value="GATase1_PB"/>
    <property type="match status" value="1"/>
</dbReference>
<protein>
    <recommendedName>
        <fullName evidence="2">glutaminase</fullName>
        <ecNumber evidence="2">3.5.1.2</ecNumber>
    </recommendedName>
</protein>
<dbReference type="HAMAP" id="MF_01615">
    <property type="entry name" value="PdxT"/>
    <property type="match status" value="1"/>
</dbReference>
<feature type="binding site" evidence="8">
    <location>
        <begin position="55"/>
        <end position="57"/>
    </location>
    <ligand>
        <name>L-glutamine</name>
        <dbReference type="ChEBI" id="CHEBI:58359"/>
    </ligand>
</feature>
<dbReference type="NCBIfam" id="TIGR03800">
    <property type="entry name" value="PLP_synth_Pdx2"/>
    <property type="match status" value="1"/>
</dbReference>
<dbReference type="Proteomes" id="UP000298030">
    <property type="component" value="Unassembled WGS sequence"/>
</dbReference>
<keyword evidence="5" id="KW-0456">Lyase</keyword>
<dbReference type="GO" id="GO:1903600">
    <property type="term" value="C:glutaminase complex"/>
    <property type="evidence" value="ECO:0007669"/>
    <property type="project" value="TreeGrafter"/>
</dbReference>
<reference evidence="9 10" key="1">
    <citation type="journal article" date="2019" name="Nat. Ecol. Evol.">
        <title>Megaphylogeny resolves global patterns of mushroom evolution.</title>
        <authorList>
            <person name="Varga T."/>
            <person name="Krizsan K."/>
            <person name="Foldi C."/>
            <person name="Dima B."/>
            <person name="Sanchez-Garcia M."/>
            <person name="Sanchez-Ramirez S."/>
            <person name="Szollosi G.J."/>
            <person name="Szarkandi J.G."/>
            <person name="Papp V."/>
            <person name="Albert L."/>
            <person name="Andreopoulos W."/>
            <person name="Angelini C."/>
            <person name="Antonin V."/>
            <person name="Barry K.W."/>
            <person name="Bougher N.L."/>
            <person name="Buchanan P."/>
            <person name="Buyck B."/>
            <person name="Bense V."/>
            <person name="Catcheside P."/>
            <person name="Chovatia M."/>
            <person name="Cooper J."/>
            <person name="Damon W."/>
            <person name="Desjardin D."/>
            <person name="Finy P."/>
            <person name="Geml J."/>
            <person name="Haridas S."/>
            <person name="Hughes K."/>
            <person name="Justo A."/>
            <person name="Karasinski D."/>
            <person name="Kautmanova I."/>
            <person name="Kiss B."/>
            <person name="Kocsube S."/>
            <person name="Kotiranta H."/>
            <person name="LaButti K.M."/>
            <person name="Lechner B.E."/>
            <person name="Liimatainen K."/>
            <person name="Lipzen A."/>
            <person name="Lukacs Z."/>
            <person name="Mihaltcheva S."/>
            <person name="Morgado L.N."/>
            <person name="Niskanen T."/>
            <person name="Noordeloos M.E."/>
            <person name="Ohm R.A."/>
            <person name="Ortiz-Santana B."/>
            <person name="Ovrebo C."/>
            <person name="Racz N."/>
            <person name="Riley R."/>
            <person name="Savchenko A."/>
            <person name="Shiryaev A."/>
            <person name="Soop K."/>
            <person name="Spirin V."/>
            <person name="Szebenyi C."/>
            <person name="Tomsovsky M."/>
            <person name="Tulloss R.E."/>
            <person name="Uehling J."/>
            <person name="Grigoriev I.V."/>
            <person name="Vagvolgyi C."/>
            <person name="Papp T."/>
            <person name="Martin F.M."/>
            <person name="Miettinen O."/>
            <person name="Hibbett D.S."/>
            <person name="Nagy L.G."/>
        </authorList>
    </citation>
    <scope>NUCLEOTIDE SEQUENCE [LARGE SCALE GENOMIC DNA]</scope>
    <source>
        <strain evidence="9 10">FP101781</strain>
    </source>
</reference>
<organism evidence="9 10">
    <name type="scientific">Coprinellus micaceus</name>
    <name type="common">Glistening ink-cap mushroom</name>
    <name type="synonym">Coprinus micaceus</name>
    <dbReference type="NCBI Taxonomy" id="71717"/>
    <lineage>
        <taxon>Eukaryota</taxon>
        <taxon>Fungi</taxon>
        <taxon>Dikarya</taxon>
        <taxon>Basidiomycota</taxon>
        <taxon>Agaricomycotina</taxon>
        <taxon>Agaricomycetes</taxon>
        <taxon>Agaricomycetidae</taxon>
        <taxon>Agaricales</taxon>
        <taxon>Agaricineae</taxon>
        <taxon>Psathyrellaceae</taxon>
        <taxon>Coprinellus</taxon>
    </lineage>
</organism>
<dbReference type="PROSITE" id="PS01236">
    <property type="entry name" value="PDXT_SNO_1"/>
    <property type="match status" value="1"/>
</dbReference>
<dbReference type="EC" id="3.5.1.2" evidence="2"/>
<dbReference type="PANTHER" id="PTHR31559:SF0">
    <property type="entry name" value="PYRIDOXAL 5'-PHOSPHATE SYNTHASE SUBUNIT SNO1-RELATED"/>
    <property type="match status" value="1"/>
</dbReference>
<evidence type="ECO:0000313" key="9">
    <source>
        <dbReference type="EMBL" id="TEB28975.1"/>
    </source>
</evidence>
<evidence type="ECO:0000256" key="5">
    <source>
        <dbReference type="ARBA" id="ARBA00023239"/>
    </source>
</evidence>
<dbReference type="GO" id="GO:0008614">
    <property type="term" value="P:pyridoxine metabolic process"/>
    <property type="evidence" value="ECO:0007669"/>
    <property type="project" value="TreeGrafter"/>
</dbReference>
<dbReference type="PROSITE" id="PS51273">
    <property type="entry name" value="GATASE_TYPE_1"/>
    <property type="match status" value="1"/>
</dbReference>
<dbReference type="EMBL" id="QPFP01000029">
    <property type="protein sequence ID" value="TEB28975.1"/>
    <property type="molecule type" value="Genomic_DNA"/>
</dbReference>
<dbReference type="PROSITE" id="PS51130">
    <property type="entry name" value="PDXT_SNO_2"/>
    <property type="match status" value="1"/>
</dbReference>
<name>A0A4Y7T4C1_COPMI</name>
<keyword evidence="3" id="KW-0378">Hydrolase</keyword>
<dbReference type="InterPro" id="IPR021196">
    <property type="entry name" value="PdxT/SNO_CS"/>
</dbReference>
<dbReference type="AlphaFoldDB" id="A0A4Y7T4C1"/>
<evidence type="ECO:0000313" key="10">
    <source>
        <dbReference type="Proteomes" id="UP000298030"/>
    </source>
</evidence>
<evidence type="ECO:0000256" key="3">
    <source>
        <dbReference type="ARBA" id="ARBA00022801"/>
    </source>
</evidence>
<dbReference type="GO" id="GO:0016829">
    <property type="term" value="F:lyase activity"/>
    <property type="evidence" value="ECO:0007669"/>
    <property type="project" value="UniProtKB-KW"/>
</dbReference>
<gene>
    <name evidence="9" type="ORF">FA13DRAFT_1735098</name>
</gene>
<feature type="active site" description="Charge relay system" evidence="7">
    <location>
        <position position="207"/>
    </location>
</feature>
<dbReference type="FunFam" id="3.40.50.880:FF:000077">
    <property type="entry name" value="Unplaced genomic scaffold supercont2.4, whole genome shotgun sequence"/>
    <property type="match status" value="1"/>
</dbReference>
<evidence type="ECO:0000256" key="4">
    <source>
        <dbReference type="ARBA" id="ARBA00022962"/>
    </source>
</evidence>
<dbReference type="GO" id="GO:0042823">
    <property type="term" value="P:pyridoxal phosphate biosynthetic process"/>
    <property type="evidence" value="ECO:0007669"/>
    <property type="project" value="InterPro"/>
</dbReference>
<sequence>MGVGGMSVTVGILALQGAFVEHEAALQRLDRKIEVVLVKTPEDLEKCDALIIPGGESTTIALLARLSGLMDPLKKFVSERPVWGTCAGAILLSQTVENTKKGGQEVLGGMSIGIARNGWGSQIESFEADLTVSGLKDPENPFRGVFIRAPVVIELKPAANDPPVEVVASLSPELLPPALSAPDHSNEPKTFVALRQGLHFLTTFHPELTRDDRFHEYFVRECVLPRHSPKG</sequence>
<proteinExistence type="inferred from homology"/>
<feature type="active site" description="Nucleophile" evidence="7">
    <location>
        <position position="86"/>
    </location>
</feature>
<dbReference type="InterPro" id="IPR002161">
    <property type="entry name" value="PdxT/SNO"/>
</dbReference>
<evidence type="ECO:0000256" key="2">
    <source>
        <dbReference type="ARBA" id="ARBA00012918"/>
    </source>
</evidence>
<evidence type="ECO:0000256" key="1">
    <source>
        <dbReference type="ARBA" id="ARBA00008345"/>
    </source>
</evidence>
<keyword evidence="4 9" id="KW-0315">Glutamine amidotransferase</keyword>
<keyword evidence="10" id="KW-1185">Reference proteome</keyword>
<dbReference type="GO" id="GO:0005829">
    <property type="term" value="C:cytosol"/>
    <property type="evidence" value="ECO:0007669"/>
    <property type="project" value="TreeGrafter"/>
</dbReference>
<comment type="similarity">
    <text evidence="1">Belongs to the glutaminase PdxT/SNO family.</text>
</comment>
<evidence type="ECO:0000256" key="6">
    <source>
        <dbReference type="ARBA" id="ARBA00049534"/>
    </source>
</evidence>
<dbReference type="PIRSF" id="PIRSF005639">
    <property type="entry name" value="Glut_amidoT_SNO"/>
    <property type="match status" value="1"/>
</dbReference>
<dbReference type="GO" id="GO:0016740">
    <property type="term" value="F:transferase activity"/>
    <property type="evidence" value="ECO:0007669"/>
    <property type="project" value="UniProtKB-KW"/>
</dbReference>
<comment type="catalytic activity">
    <reaction evidence="6">
        <text>L-glutamine + H2O = L-glutamate + NH4(+)</text>
        <dbReference type="Rhea" id="RHEA:15889"/>
        <dbReference type="ChEBI" id="CHEBI:15377"/>
        <dbReference type="ChEBI" id="CHEBI:28938"/>
        <dbReference type="ChEBI" id="CHEBI:29985"/>
        <dbReference type="ChEBI" id="CHEBI:58359"/>
        <dbReference type="EC" id="3.5.1.2"/>
    </reaction>
</comment>